<keyword evidence="4" id="KW-0560">Oxidoreductase</keyword>
<feature type="transmembrane region" description="Helical" evidence="6">
    <location>
        <begin position="12"/>
        <end position="30"/>
    </location>
</feature>
<dbReference type="InterPro" id="IPR002938">
    <property type="entry name" value="FAD-bd"/>
</dbReference>
<dbReference type="AlphaFoldDB" id="A0A8H4IUI0"/>
<comment type="similarity">
    <text evidence="1">Belongs to the paxM FAD-dependent monooxygenase family.</text>
</comment>
<proteinExistence type="inferred from homology"/>
<accession>A0A8H4IUI0</accession>
<dbReference type="GO" id="GO:0071949">
    <property type="term" value="F:FAD binding"/>
    <property type="evidence" value="ECO:0007669"/>
    <property type="project" value="InterPro"/>
</dbReference>
<organism evidence="8 9">
    <name type="scientific">Botryosphaeria dothidea</name>
    <dbReference type="NCBI Taxonomy" id="55169"/>
    <lineage>
        <taxon>Eukaryota</taxon>
        <taxon>Fungi</taxon>
        <taxon>Dikarya</taxon>
        <taxon>Ascomycota</taxon>
        <taxon>Pezizomycotina</taxon>
        <taxon>Dothideomycetes</taxon>
        <taxon>Dothideomycetes incertae sedis</taxon>
        <taxon>Botryosphaeriales</taxon>
        <taxon>Botryosphaeriaceae</taxon>
        <taxon>Botryosphaeria</taxon>
    </lineage>
</organism>
<dbReference type="Gene3D" id="3.50.50.60">
    <property type="entry name" value="FAD/NAD(P)-binding domain"/>
    <property type="match status" value="1"/>
</dbReference>
<keyword evidence="6" id="KW-0472">Membrane</keyword>
<feature type="domain" description="FAD-binding" evidence="7">
    <location>
        <begin position="314"/>
        <end position="369"/>
    </location>
</feature>
<reference evidence="8" key="1">
    <citation type="submission" date="2020-04" db="EMBL/GenBank/DDBJ databases">
        <title>Genome Assembly and Annotation of Botryosphaeria dothidea sdau 11-99, a Latent Pathogen of Apple Fruit Ring Rot in China.</title>
        <authorList>
            <person name="Yu C."/>
            <person name="Diao Y."/>
            <person name="Lu Q."/>
            <person name="Zhao J."/>
            <person name="Cui S."/>
            <person name="Peng C."/>
            <person name="He B."/>
            <person name="Liu H."/>
        </authorList>
    </citation>
    <scope>NUCLEOTIDE SEQUENCE [LARGE SCALE GENOMIC DNA]</scope>
    <source>
        <strain evidence="8">Sdau11-99</strain>
    </source>
</reference>
<evidence type="ECO:0000256" key="6">
    <source>
        <dbReference type="SAM" id="Phobius"/>
    </source>
</evidence>
<keyword evidence="6" id="KW-1133">Transmembrane helix</keyword>
<evidence type="ECO:0000313" key="9">
    <source>
        <dbReference type="Proteomes" id="UP000572817"/>
    </source>
</evidence>
<evidence type="ECO:0000256" key="4">
    <source>
        <dbReference type="ARBA" id="ARBA00023002"/>
    </source>
</evidence>
<keyword evidence="3" id="KW-0274">FAD</keyword>
<dbReference type="SUPFAM" id="SSF54373">
    <property type="entry name" value="FAD-linked reductases, C-terminal domain"/>
    <property type="match status" value="1"/>
</dbReference>
<evidence type="ECO:0000256" key="3">
    <source>
        <dbReference type="ARBA" id="ARBA00022827"/>
    </source>
</evidence>
<sequence>MTNTENGESRPFRIIIVGGGICGLSAAIALRGPNRTITILEQSSFLREIGAAISLQPNASKILSRTWNLSPAAPDAPPCPHIVDRGFRIYSTDGVLVNEIPLTTNPSYGADRIVYHRRDLHALLLHAATTPSRPHAPASIRLATRATAADPHAGTVTLATGATLAADLVVAADGIRSALRGAVLGADVAAVPTGLAAYRFVVPVRRLRGSAFAAKIDPGAPFTSMVMGWDRRLVMGPCRTVEGEEEANGVYAVVALVPDGCVAEDAGGSSWTSEGSVEALKEAYKDFPEWVTGMFELAGPVGLWQLRDLEPLGRWRRGRVVLVGDAAHAMLPTQGQGASQSVEDAEALGAMFEDVDGWVAGEEVERRLDEVVKCRYERATLIQAYSRQAARPATNGKDSKVTLTTAEFMDYNCMYNGAKDFLRRQQEGATLTAVKA</sequence>
<evidence type="ECO:0000256" key="5">
    <source>
        <dbReference type="ARBA" id="ARBA00023033"/>
    </source>
</evidence>
<dbReference type="PANTHER" id="PTHR13789">
    <property type="entry name" value="MONOOXYGENASE"/>
    <property type="match status" value="1"/>
</dbReference>
<dbReference type="SUPFAM" id="SSF51905">
    <property type="entry name" value="FAD/NAD(P)-binding domain"/>
    <property type="match status" value="1"/>
</dbReference>
<evidence type="ECO:0000259" key="7">
    <source>
        <dbReference type="Pfam" id="PF01494"/>
    </source>
</evidence>
<dbReference type="OrthoDB" id="9993796at2759"/>
<comment type="caution">
    <text evidence="8">The sequence shown here is derived from an EMBL/GenBank/DDBJ whole genome shotgun (WGS) entry which is preliminary data.</text>
</comment>
<dbReference type="EMBL" id="WWBZ02000022">
    <property type="protein sequence ID" value="KAF4307820.1"/>
    <property type="molecule type" value="Genomic_DNA"/>
</dbReference>
<dbReference type="InterPro" id="IPR050493">
    <property type="entry name" value="FAD-dep_Monooxygenase_BioMet"/>
</dbReference>
<dbReference type="InterPro" id="IPR036188">
    <property type="entry name" value="FAD/NAD-bd_sf"/>
</dbReference>
<protein>
    <submittedName>
        <fullName evidence="8">Monooxygenase FAD-binding protein</fullName>
    </submittedName>
</protein>
<dbReference type="PRINTS" id="PR00420">
    <property type="entry name" value="RNGMNOXGNASE"/>
</dbReference>
<dbReference type="Pfam" id="PF01494">
    <property type="entry name" value="FAD_binding_3"/>
    <property type="match status" value="1"/>
</dbReference>
<dbReference type="Proteomes" id="UP000572817">
    <property type="component" value="Unassembled WGS sequence"/>
</dbReference>
<dbReference type="GO" id="GO:0004497">
    <property type="term" value="F:monooxygenase activity"/>
    <property type="evidence" value="ECO:0007669"/>
    <property type="project" value="UniProtKB-KW"/>
</dbReference>
<evidence type="ECO:0000313" key="8">
    <source>
        <dbReference type="EMBL" id="KAF4307820.1"/>
    </source>
</evidence>
<gene>
    <name evidence="8" type="ORF">GTA08_BOTSDO04229</name>
</gene>
<keyword evidence="9" id="KW-1185">Reference proteome</keyword>
<name>A0A8H4IUI0_9PEZI</name>
<evidence type="ECO:0000256" key="2">
    <source>
        <dbReference type="ARBA" id="ARBA00022630"/>
    </source>
</evidence>
<evidence type="ECO:0000256" key="1">
    <source>
        <dbReference type="ARBA" id="ARBA00007992"/>
    </source>
</evidence>
<dbReference type="Pfam" id="PF13450">
    <property type="entry name" value="NAD_binding_8"/>
    <property type="match status" value="1"/>
</dbReference>
<keyword evidence="5 8" id="KW-0503">Monooxygenase</keyword>
<keyword evidence="6" id="KW-0812">Transmembrane</keyword>
<keyword evidence="2" id="KW-0285">Flavoprotein</keyword>
<dbReference type="PANTHER" id="PTHR13789:SF314">
    <property type="entry name" value="FAD-BINDING DOMAIN-CONTAINING PROTEIN"/>
    <property type="match status" value="1"/>
</dbReference>